<dbReference type="GO" id="GO:0051603">
    <property type="term" value="P:proteolysis involved in protein catabolic process"/>
    <property type="evidence" value="ECO:0007669"/>
    <property type="project" value="TreeGrafter"/>
</dbReference>
<protein>
    <submittedName>
        <fullName evidence="10">M48 family metalloprotease</fullName>
    </submittedName>
</protein>
<keyword evidence="4" id="KW-0378">Hydrolase</keyword>
<dbReference type="GO" id="GO:0004222">
    <property type="term" value="F:metalloendopeptidase activity"/>
    <property type="evidence" value="ECO:0007669"/>
    <property type="project" value="InterPro"/>
</dbReference>
<dbReference type="SUPFAM" id="SSF48452">
    <property type="entry name" value="TPR-like"/>
    <property type="match status" value="1"/>
</dbReference>
<keyword evidence="7" id="KW-0802">TPR repeat</keyword>
<dbReference type="Gene3D" id="3.30.2010.10">
    <property type="entry name" value="Metalloproteases ('zincins'), catalytic domain"/>
    <property type="match status" value="1"/>
</dbReference>
<feature type="repeat" description="TPR" evidence="7">
    <location>
        <begin position="310"/>
        <end position="343"/>
    </location>
</feature>
<dbReference type="InterPro" id="IPR001915">
    <property type="entry name" value="Peptidase_M48"/>
</dbReference>
<dbReference type="InterPro" id="IPR019734">
    <property type="entry name" value="TPR_rpt"/>
</dbReference>
<dbReference type="Proteomes" id="UP000468901">
    <property type="component" value="Unassembled WGS sequence"/>
</dbReference>
<evidence type="ECO:0000259" key="9">
    <source>
        <dbReference type="Pfam" id="PF01435"/>
    </source>
</evidence>
<dbReference type="Gene3D" id="1.25.40.10">
    <property type="entry name" value="Tetratricopeptide repeat domain"/>
    <property type="match status" value="1"/>
</dbReference>
<accession>A0A6N6VN65</accession>
<evidence type="ECO:0000256" key="6">
    <source>
        <dbReference type="ARBA" id="ARBA00023049"/>
    </source>
</evidence>
<keyword evidence="5" id="KW-0862">Zinc</keyword>
<dbReference type="Pfam" id="PF13414">
    <property type="entry name" value="TPR_11"/>
    <property type="match status" value="1"/>
</dbReference>
<dbReference type="PANTHER" id="PTHR22726:SF1">
    <property type="entry name" value="METALLOENDOPEPTIDASE OMA1, MITOCHONDRIAL"/>
    <property type="match status" value="1"/>
</dbReference>
<dbReference type="InterPro" id="IPR051156">
    <property type="entry name" value="Mito/Outer_Membr_Metalloprot"/>
</dbReference>
<evidence type="ECO:0000313" key="10">
    <source>
        <dbReference type="EMBL" id="KAB7740524.1"/>
    </source>
</evidence>
<evidence type="ECO:0000256" key="2">
    <source>
        <dbReference type="ARBA" id="ARBA00022670"/>
    </source>
</evidence>
<evidence type="ECO:0000313" key="11">
    <source>
        <dbReference type="Proteomes" id="UP000468901"/>
    </source>
</evidence>
<proteinExistence type="predicted"/>
<name>A0A6N6VN65_9HYPH</name>
<evidence type="ECO:0000256" key="5">
    <source>
        <dbReference type="ARBA" id="ARBA00022833"/>
    </source>
</evidence>
<gene>
    <name evidence="10" type="ORF">F2P47_08330</name>
</gene>
<dbReference type="GO" id="GO:0046872">
    <property type="term" value="F:metal ion binding"/>
    <property type="evidence" value="ECO:0007669"/>
    <property type="project" value="UniProtKB-KW"/>
</dbReference>
<dbReference type="EMBL" id="WESC01000006">
    <property type="protein sequence ID" value="KAB7740524.1"/>
    <property type="molecule type" value="Genomic_DNA"/>
</dbReference>
<keyword evidence="6 10" id="KW-0482">Metalloprotease</keyword>
<comment type="cofactor">
    <cofactor evidence="1">
        <name>Zn(2+)</name>
        <dbReference type="ChEBI" id="CHEBI:29105"/>
    </cofactor>
</comment>
<keyword evidence="2 10" id="KW-0645">Protease</keyword>
<evidence type="ECO:0000256" key="4">
    <source>
        <dbReference type="ARBA" id="ARBA00022801"/>
    </source>
</evidence>
<evidence type="ECO:0000256" key="1">
    <source>
        <dbReference type="ARBA" id="ARBA00001947"/>
    </source>
</evidence>
<evidence type="ECO:0000256" key="7">
    <source>
        <dbReference type="PROSITE-ProRule" id="PRU00339"/>
    </source>
</evidence>
<evidence type="ECO:0000256" key="3">
    <source>
        <dbReference type="ARBA" id="ARBA00022723"/>
    </source>
</evidence>
<comment type="caution">
    <text evidence="10">The sequence shown here is derived from an EMBL/GenBank/DDBJ whole genome shotgun (WGS) entry which is preliminary data.</text>
</comment>
<dbReference type="Pfam" id="PF01435">
    <property type="entry name" value="Peptidase_M48"/>
    <property type="match status" value="1"/>
</dbReference>
<feature type="chain" id="PRO_5026806644" evidence="8">
    <location>
        <begin position="30"/>
        <end position="446"/>
    </location>
</feature>
<reference evidence="10 11" key="1">
    <citation type="submission" date="2019-09" db="EMBL/GenBank/DDBJ databases">
        <title>Parvibaculum sedimenti sp. nov., isolated from sediment.</title>
        <authorList>
            <person name="Wang Y."/>
        </authorList>
    </citation>
    <scope>NUCLEOTIDE SEQUENCE [LARGE SCALE GENOMIC DNA]</scope>
    <source>
        <strain evidence="10 11">HXT-9</strain>
    </source>
</reference>
<keyword evidence="11" id="KW-1185">Reference proteome</keyword>
<dbReference type="GO" id="GO:0016020">
    <property type="term" value="C:membrane"/>
    <property type="evidence" value="ECO:0007669"/>
    <property type="project" value="TreeGrafter"/>
</dbReference>
<sequence length="446" mass="48578">MSIRYAAKAAGAFCLSALLAFSGVSPALADGISLVRDAETENMVREYALPIWRAAGLNPSSVRVYLVQDDTINAFVAAGQRLFLNTGLITQVDTPLELTGVIAHETGHMAGGHLVRGTEAMDKLSMPMIASMILGVGAMAAGAGDAGMAIITGGAQVSQRSVLAYSRQQEGSADQAGATYLQKAGISGKGMLDLFSKFRDQEALSTTQQDPFIRSHPISEERLAALEERVKASPFYSRTDSPERVHQLKMVQAKLNGFVDDPVVTFRRYPESDQSDYARYARSIAYHKNGDNDKSLAELAPLLQKEASNPYLWELKGQVLFEGGKVPDSIEPYRKALSLNPDEPQLQLELGQALLAAEKPAYDKEALGYLQDSVKRDPENPTTFFQLAIAYGRLNNIGMAELSTAEYYESIGEMRDARGHAAVAQKHLKQGSPEWLRAQDLMQEEG</sequence>
<organism evidence="10 11">
    <name type="scientific">Parvibaculum sedimenti</name>
    <dbReference type="NCBI Taxonomy" id="2608632"/>
    <lineage>
        <taxon>Bacteria</taxon>
        <taxon>Pseudomonadati</taxon>
        <taxon>Pseudomonadota</taxon>
        <taxon>Alphaproteobacteria</taxon>
        <taxon>Hyphomicrobiales</taxon>
        <taxon>Parvibaculaceae</taxon>
        <taxon>Parvibaculum</taxon>
    </lineage>
</organism>
<dbReference type="CDD" id="cd07324">
    <property type="entry name" value="M48C_Oma1-like"/>
    <property type="match status" value="1"/>
</dbReference>
<dbReference type="PROSITE" id="PS50005">
    <property type="entry name" value="TPR"/>
    <property type="match status" value="1"/>
</dbReference>
<dbReference type="RefSeq" id="WP_152215888.1">
    <property type="nucleotide sequence ID" value="NZ_WESC01000006.1"/>
</dbReference>
<dbReference type="PANTHER" id="PTHR22726">
    <property type="entry name" value="METALLOENDOPEPTIDASE OMA1"/>
    <property type="match status" value="1"/>
</dbReference>
<evidence type="ECO:0000256" key="8">
    <source>
        <dbReference type="SAM" id="SignalP"/>
    </source>
</evidence>
<feature type="signal peptide" evidence="8">
    <location>
        <begin position="1"/>
        <end position="29"/>
    </location>
</feature>
<keyword evidence="8" id="KW-0732">Signal</keyword>
<dbReference type="AlphaFoldDB" id="A0A6N6VN65"/>
<dbReference type="InterPro" id="IPR011990">
    <property type="entry name" value="TPR-like_helical_dom_sf"/>
</dbReference>
<keyword evidence="3" id="KW-0479">Metal-binding</keyword>
<feature type="domain" description="Peptidase M48" evidence="9">
    <location>
        <begin position="40"/>
        <end position="229"/>
    </location>
</feature>